<evidence type="ECO:0000313" key="6">
    <source>
        <dbReference type="Proteomes" id="UP000606786"/>
    </source>
</evidence>
<evidence type="ECO:0000256" key="2">
    <source>
        <dbReference type="ARBA" id="ARBA00022737"/>
    </source>
</evidence>
<dbReference type="InterPro" id="IPR051217">
    <property type="entry name" value="Insect_Cuticle_Struc_Prot"/>
</dbReference>
<dbReference type="PANTHER" id="PTHR12236:SF94">
    <property type="entry name" value="CCP84AA-RELATED"/>
    <property type="match status" value="1"/>
</dbReference>
<gene>
    <name evidence="5" type="ORF">CCAP1982_LOCUS3597</name>
</gene>
<evidence type="ECO:0000313" key="5">
    <source>
        <dbReference type="EMBL" id="CAD6994862.1"/>
    </source>
</evidence>
<protein>
    <submittedName>
        <fullName evidence="5">(Mediterranean fruit fly) hypothetical protein</fullName>
    </submittedName>
</protein>
<keyword evidence="6" id="KW-1185">Reference proteome</keyword>
<keyword evidence="4" id="KW-1133">Transmembrane helix</keyword>
<dbReference type="PANTHER" id="PTHR12236">
    <property type="entry name" value="STRUCTURAL CONTITUENT OF CUTICLE"/>
    <property type="match status" value="1"/>
</dbReference>
<dbReference type="PROSITE" id="PS51155">
    <property type="entry name" value="CHIT_BIND_RR_2"/>
    <property type="match status" value="1"/>
</dbReference>
<dbReference type="Proteomes" id="UP000606786">
    <property type="component" value="Unassembled WGS sequence"/>
</dbReference>
<dbReference type="InterPro" id="IPR031311">
    <property type="entry name" value="CHIT_BIND_RR_consensus"/>
</dbReference>
<evidence type="ECO:0000256" key="1">
    <source>
        <dbReference type="ARBA" id="ARBA00022460"/>
    </source>
</evidence>
<dbReference type="EMBL" id="CAJHJT010000001">
    <property type="protein sequence ID" value="CAD6994862.1"/>
    <property type="molecule type" value="Genomic_DNA"/>
</dbReference>
<dbReference type="GO" id="GO:0031012">
    <property type="term" value="C:extracellular matrix"/>
    <property type="evidence" value="ECO:0007669"/>
    <property type="project" value="TreeGrafter"/>
</dbReference>
<comment type="caution">
    <text evidence="5">The sequence shown here is derived from an EMBL/GenBank/DDBJ whole genome shotgun (WGS) entry which is preliminary data.</text>
</comment>
<dbReference type="PROSITE" id="PS00233">
    <property type="entry name" value="CHIT_BIND_RR_1"/>
    <property type="match status" value="1"/>
</dbReference>
<sequence>MPSAKTEDDIQSLTFVPNRQHKRIKKKKMAIKLVIVLALCAVVNAGVVVPAAAPVAVAPATVAVEEYDPHPQYKYGYDVQDNLSGDSKGHVEERDGDVVRGEYSLIDSDGFRRVVTYTADPINGFNAVVRREPLVAPVVAAPAPVVRAAPVVAAPVAAAPVVRAAPLTVAAPAAPAFAYSRF</sequence>
<proteinExistence type="predicted"/>
<keyword evidence="4" id="KW-0472">Membrane</keyword>
<keyword evidence="1 3" id="KW-0193">Cuticle</keyword>
<dbReference type="OrthoDB" id="10071059at2759"/>
<keyword evidence="2" id="KW-0677">Repeat</keyword>
<dbReference type="InterPro" id="IPR000618">
    <property type="entry name" value="Insect_cuticle"/>
</dbReference>
<reference evidence="5" key="1">
    <citation type="submission" date="2020-11" db="EMBL/GenBank/DDBJ databases">
        <authorList>
            <person name="Whitehead M."/>
        </authorList>
    </citation>
    <scope>NUCLEOTIDE SEQUENCE</scope>
    <source>
        <strain evidence="5">EGII</strain>
    </source>
</reference>
<name>A0A811U6J0_CERCA</name>
<feature type="transmembrane region" description="Helical" evidence="4">
    <location>
        <begin position="29"/>
        <end position="53"/>
    </location>
</feature>
<dbReference type="AlphaFoldDB" id="A0A811U6J0"/>
<evidence type="ECO:0000256" key="3">
    <source>
        <dbReference type="PROSITE-ProRule" id="PRU00497"/>
    </source>
</evidence>
<dbReference type="GO" id="GO:0005615">
    <property type="term" value="C:extracellular space"/>
    <property type="evidence" value="ECO:0007669"/>
    <property type="project" value="TreeGrafter"/>
</dbReference>
<dbReference type="Pfam" id="PF00379">
    <property type="entry name" value="Chitin_bind_4"/>
    <property type="match status" value="1"/>
</dbReference>
<evidence type="ECO:0000256" key="4">
    <source>
        <dbReference type="SAM" id="Phobius"/>
    </source>
</evidence>
<organism evidence="5 6">
    <name type="scientific">Ceratitis capitata</name>
    <name type="common">Mediterranean fruit fly</name>
    <name type="synonym">Tephritis capitata</name>
    <dbReference type="NCBI Taxonomy" id="7213"/>
    <lineage>
        <taxon>Eukaryota</taxon>
        <taxon>Metazoa</taxon>
        <taxon>Ecdysozoa</taxon>
        <taxon>Arthropoda</taxon>
        <taxon>Hexapoda</taxon>
        <taxon>Insecta</taxon>
        <taxon>Pterygota</taxon>
        <taxon>Neoptera</taxon>
        <taxon>Endopterygota</taxon>
        <taxon>Diptera</taxon>
        <taxon>Brachycera</taxon>
        <taxon>Muscomorpha</taxon>
        <taxon>Tephritoidea</taxon>
        <taxon>Tephritidae</taxon>
        <taxon>Ceratitis</taxon>
        <taxon>Ceratitis</taxon>
    </lineage>
</organism>
<dbReference type="PRINTS" id="PR00947">
    <property type="entry name" value="CUTICLE"/>
</dbReference>
<dbReference type="GO" id="GO:0042302">
    <property type="term" value="F:structural constituent of cuticle"/>
    <property type="evidence" value="ECO:0007669"/>
    <property type="project" value="UniProtKB-UniRule"/>
</dbReference>
<keyword evidence="4" id="KW-0812">Transmembrane</keyword>
<accession>A0A811U6J0</accession>